<dbReference type="InterPro" id="IPR010461">
    <property type="entry name" value="ComK"/>
</dbReference>
<organism evidence="1 2">
    <name type="scientific">Planococcus rifietoensis</name>
    <dbReference type="NCBI Taxonomy" id="200991"/>
    <lineage>
        <taxon>Bacteria</taxon>
        <taxon>Bacillati</taxon>
        <taxon>Bacillota</taxon>
        <taxon>Bacilli</taxon>
        <taxon>Bacillales</taxon>
        <taxon>Caryophanaceae</taxon>
        <taxon>Planococcus</taxon>
    </lineage>
</organism>
<accession>A0A0U2XI26</accession>
<evidence type="ECO:0000313" key="1">
    <source>
        <dbReference type="EMBL" id="ALS76559.1"/>
    </source>
</evidence>
<reference evidence="1" key="1">
    <citation type="submission" date="2016-01" db="EMBL/GenBank/DDBJ databases">
        <title>Complete genome of Planococcus rifietoensis type strain M8.</title>
        <authorList>
            <person name="See-Too W.S."/>
        </authorList>
    </citation>
    <scope>NUCLEOTIDE SEQUENCE [LARGE SCALE GENOMIC DNA]</scope>
    <source>
        <strain evidence="1">M8</strain>
    </source>
</reference>
<dbReference type="RefSeq" id="WP_058383261.1">
    <property type="nucleotide sequence ID" value="NZ_CP013659.2"/>
</dbReference>
<dbReference type="EMBL" id="CP013659">
    <property type="protein sequence ID" value="ALS76559.1"/>
    <property type="molecule type" value="Genomic_DNA"/>
</dbReference>
<gene>
    <name evidence="1" type="ORF">AUC31_15685</name>
</gene>
<keyword evidence="2" id="KW-1185">Reference proteome</keyword>
<evidence type="ECO:0008006" key="3">
    <source>
        <dbReference type="Google" id="ProtNLM"/>
    </source>
</evidence>
<dbReference type="Pfam" id="PF06338">
    <property type="entry name" value="ComK"/>
    <property type="match status" value="1"/>
</dbReference>
<dbReference type="OrthoDB" id="2417337at2"/>
<protein>
    <recommendedName>
        <fullName evidence="3">Competence protein</fullName>
    </recommendedName>
</protein>
<dbReference type="KEGG" id="prt:AUC31_15685"/>
<dbReference type="Proteomes" id="UP000067683">
    <property type="component" value="Chromosome"/>
</dbReference>
<sequence>MNNCGDLQVDREVLFLESWYETGRRSRITTTYGIFYSPDSPLTLIDKASMLLSFPNGERRKATRHNLKAYEENIILFSHCGFAAFPTHPPSQLGCVWIFKHPYTLEAVSTFKTRIIYERYGIAKEVDASIHALSKQRKRLHEIVF</sequence>
<proteinExistence type="predicted"/>
<dbReference type="AlphaFoldDB" id="A0A0U2XI26"/>
<evidence type="ECO:0000313" key="2">
    <source>
        <dbReference type="Proteomes" id="UP000067683"/>
    </source>
</evidence>
<dbReference type="GO" id="GO:0030420">
    <property type="term" value="P:establishment of competence for transformation"/>
    <property type="evidence" value="ECO:0007669"/>
    <property type="project" value="InterPro"/>
</dbReference>
<name>A0A0U2XI26_9BACL</name>